<sequence length="28" mass="3068">MQNDFNGDSMNRTEGVSSLNLSCARSFS</sequence>
<organism evidence="2">
    <name type="scientific">Anguilla anguilla</name>
    <name type="common">European freshwater eel</name>
    <name type="synonym">Muraena anguilla</name>
    <dbReference type="NCBI Taxonomy" id="7936"/>
    <lineage>
        <taxon>Eukaryota</taxon>
        <taxon>Metazoa</taxon>
        <taxon>Chordata</taxon>
        <taxon>Craniata</taxon>
        <taxon>Vertebrata</taxon>
        <taxon>Euteleostomi</taxon>
        <taxon>Actinopterygii</taxon>
        <taxon>Neopterygii</taxon>
        <taxon>Teleostei</taxon>
        <taxon>Anguilliformes</taxon>
        <taxon>Anguillidae</taxon>
        <taxon>Anguilla</taxon>
    </lineage>
</organism>
<proteinExistence type="predicted"/>
<feature type="region of interest" description="Disordered" evidence="1">
    <location>
        <begin position="1"/>
        <end position="28"/>
    </location>
</feature>
<evidence type="ECO:0000313" key="2">
    <source>
        <dbReference type="EMBL" id="JAH40950.1"/>
    </source>
</evidence>
<reference evidence="2" key="2">
    <citation type="journal article" date="2015" name="Fish Shellfish Immunol.">
        <title>Early steps in the European eel (Anguilla anguilla)-Vibrio vulnificus interaction in the gills: Role of the RtxA13 toxin.</title>
        <authorList>
            <person name="Callol A."/>
            <person name="Pajuelo D."/>
            <person name="Ebbesson L."/>
            <person name="Teles M."/>
            <person name="MacKenzie S."/>
            <person name="Amaro C."/>
        </authorList>
    </citation>
    <scope>NUCLEOTIDE SEQUENCE</scope>
</reference>
<accession>A0A0E9SJV5</accession>
<evidence type="ECO:0000256" key="1">
    <source>
        <dbReference type="SAM" id="MobiDB-lite"/>
    </source>
</evidence>
<protein>
    <submittedName>
        <fullName evidence="2">Uncharacterized protein</fullName>
    </submittedName>
</protein>
<reference evidence="2" key="1">
    <citation type="submission" date="2014-11" db="EMBL/GenBank/DDBJ databases">
        <authorList>
            <person name="Amaro Gonzalez C."/>
        </authorList>
    </citation>
    <scope>NUCLEOTIDE SEQUENCE</scope>
</reference>
<name>A0A0E9SJV5_ANGAN</name>
<dbReference type="AlphaFoldDB" id="A0A0E9SJV5"/>
<dbReference type="EMBL" id="GBXM01067627">
    <property type="protein sequence ID" value="JAH40950.1"/>
    <property type="molecule type" value="Transcribed_RNA"/>
</dbReference>